<accession>E4Y2B8</accession>
<evidence type="ECO:0000313" key="1">
    <source>
        <dbReference type="EMBL" id="CBY16012.1"/>
    </source>
</evidence>
<keyword evidence="2" id="KW-1185">Reference proteome</keyword>
<sequence>GRMNSKIVGAHRSHS</sequence>
<proteinExistence type="predicted"/>
<reference evidence="1" key="1">
    <citation type="journal article" date="2010" name="Science">
        <title>Plasticity of animal genome architecture unmasked by rapid evolution of a pelagic tunicate.</title>
        <authorList>
            <person name="Denoeud F."/>
            <person name="Henriet S."/>
            <person name="Mungpakdee S."/>
            <person name="Aury J.M."/>
            <person name="Da Silva C."/>
            <person name="Brinkmann H."/>
            <person name="Mikhaleva J."/>
            <person name="Olsen L.C."/>
            <person name="Jubin C."/>
            <person name="Canestro C."/>
            <person name="Bouquet J.M."/>
            <person name="Danks G."/>
            <person name="Poulain J."/>
            <person name="Campsteijn C."/>
            <person name="Adamski M."/>
            <person name="Cross I."/>
            <person name="Yadetie F."/>
            <person name="Muffato M."/>
            <person name="Louis A."/>
            <person name="Butcher S."/>
            <person name="Tsagkogeorga G."/>
            <person name="Konrad A."/>
            <person name="Singh S."/>
            <person name="Jensen M.F."/>
            <person name="Cong E.H."/>
            <person name="Eikeseth-Otteraa H."/>
            <person name="Noel B."/>
            <person name="Anthouard V."/>
            <person name="Porcel B.M."/>
            <person name="Kachouri-Lafond R."/>
            <person name="Nishino A."/>
            <person name="Ugolini M."/>
            <person name="Chourrout P."/>
            <person name="Nishida H."/>
            <person name="Aasland R."/>
            <person name="Huzurbazar S."/>
            <person name="Westhof E."/>
            <person name="Delsuc F."/>
            <person name="Lehrach H."/>
            <person name="Reinhardt R."/>
            <person name="Weissenbach J."/>
            <person name="Roy S.W."/>
            <person name="Artiguenave F."/>
            <person name="Postlethwait J.H."/>
            <person name="Manak J.R."/>
            <person name="Thompson E.M."/>
            <person name="Jaillon O."/>
            <person name="Du Pasquier L."/>
            <person name="Boudinot P."/>
            <person name="Liberles D.A."/>
            <person name="Volff J.N."/>
            <person name="Philippe H."/>
            <person name="Lenhard B."/>
            <person name="Roest Crollius H."/>
            <person name="Wincker P."/>
            <person name="Chourrout D."/>
        </authorList>
    </citation>
    <scope>NUCLEOTIDE SEQUENCE [LARGE SCALE GENOMIC DNA]</scope>
</reference>
<protein>
    <submittedName>
        <fullName evidence="1">Uncharacterized protein</fullName>
    </submittedName>
</protein>
<organism evidence="1">
    <name type="scientific">Oikopleura dioica</name>
    <name type="common">Tunicate</name>
    <dbReference type="NCBI Taxonomy" id="34765"/>
    <lineage>
        <taxon>Eukaryota</taxon>
        <taxon>Metazoa</taxon>
        <taxon>Chordata</taxon>
        <taxon>Tunicata</taxon>
        <taxon>Appendicularia</taxon>
        <taxon>Copelata</taxon>
        <taxon>Oikopleuridae</taxon>
        <taxon>Oikopleura</taxon>
    </lineage>
</organism>
<evidence type="ECO:0000313" key="2">
    <source>
        <dbReference type="Proteomes" id="UP000001307"/>
    </source>
</evidence>
<dbReference type="EMBL" id="FN653806">
    <property type="protein sequence ID" value="CBY16012.1"/>
    <property type="molecule type" value="Genomic_DNA"/>
</dbReference>
<name>E4Y2B8_OIKDI</name>
<dbReference type="Proteomes" id="UP000001307">
    <property type="component" value="Unassembled WGS sequence"/>
</dbReference>
<gene>
    <name evidence="1" type="ORF">GSOID_T00016311001</name>
</gene>
<feature type="non-terminal residue" evidence="1">
    <location>
        <position position="1"/>
    </location>
</feature>
<dbReference type="InParanoid" id="E4Y2B8"/>